<reference evidence="1 2" key="1">
    <citation type="submission" date="2016-04" db="EMBL/GenBank/DDBJ databases">
        <authorList>
            <person name="Chen L."/>
            <person name="Zhuang W."/>
            <person name="Wang G."/>
        </authorList>
    </citation>
    <scope>NUCLEOTIDE SEQUENCE [LARGE SCALE GENOMIC DNA]</scope>
    <source>
        <strain evidence="2">GR20</strain>
    </source>
</reference>
<evidence type="ECO:0000313" key="2">
    <source>
        <dbReference type="Proteomes" id="UP000192277"/>
    </source>
</evidence>
<protein>
    <submittedName>
        <fullName evidence="1">Uncharacterized protein</fullName>
    </submittedName>
</protein>
<name>A0ABX3NZ21_9BACT</name>
<dbReference type="EMBL" id="LWBO01000012">
    <property type="protein sequence ID" value="OQP48167.1"/>
    <property type="molecule type" value="Genomic_DNA"/>
</dbReference>
<evidence type="ECO:0000313" key="1">
    <source>
        <dbReference type="EMBL" id="OQP48167.1"/>
    </source>
</evidence>
<dbReference type="Proteomes" id="UP000192277">
    <property type="component" value="Unassembled WGS sequence"/>
</dbReference>
<gene>
    <name evidence="1" type="ORF">A4D02_05455</name>
</gene>
<keyword evidence="2" id="KW-1185">Reference proteome</keyword>
<comment type="caution">
    <text evidence="1">The sequence shown here is derived from an EMBL/GenBank/DDBJ whole genome shotgun (WGS) entry which is preliminary data.</text>
</comment>
<organism evidence="1 2">
    <name type="scientific">Niastella koreensis</name>
    <dbReference type="NCBI Taxonomy" id="354356"/>
    <lineage>
        <taxon>Bacteria</taxon>
        <taxon>Pseudomonadati</taxon>
        <taxon>Bacteroidota</taxon>
        <taxon>Chitinophagia</taxon>
        <taxon>Chitinophagales</taxon>
        <taxon>Chitinophagaceae</taxon>
        <taxon>Niastella</taxon>
    </lineage>
</organism>
<accession>A0ABX3NZ21</accession>
<proteinExistence type="predicted"/>
<sequence length="314" mass="35509">MQYNVMNVLNHTQDTALLLAKLADTIREFPDVVDRCLQQSGEYEIFNSLHGTADTTEQHFPSTFWERLGIRHIISANRNSKTASPNQEAIATEKDQWGHMRKDDSIEALAKYFSSCSVVQFADYVSVKNAACFWDGLFADVIKKAVEKQTIDFIFQLGDVTGRSVFEIDEVLDIIGQYSKYGSVSLVMDEQEALTLWEVLCGINYDPPPMEKFQLQFGTMHIDNFLIFYNNGILLNTKEGQSGFAGRSWNNIHSYPHSREFFLAGYQLGLLLPLTIPHAILLGLAVSGTYRATASIPTSRTLLTYINDWMPTIH</sequence>